<evidence type="ECO:0000256" key="1">
    <source>
        <dbReference type="SAM" id="MobiDB-lite"/>
    </source>
</evidence>
<accession>A0ABV3CMP9</accession>
<dbReference type="RefSeq" id="WP_358478648.1">
    <property type="nucleotide sequence ID" value="NZ_JBEZAE010000057.1"/>
</dbReference>
<gene>
    <name evidence="3" type="ORF">AB0A88_39005</name>
</gene>
<protein>
    <submittedName>
        <fullName evidence="3">DUF4157 domain-containing protein</fullName>
    </submittedName>
</protein>
<evidence type="ECO:0000259" key="2">
    <source>
        <dbReference type="Pfam" id="PF13699"/>
    </source>
</evidence>
<feature type="region of interest" description="Disordered" evidence="1">
    <location>
        <begin position="162"/>
        <end position="190"/>
    </location>
</feature>
<name>A0ABV3CMP9_9ACTN</name>
<dbReference type="Pfam" id="PF13699">
    <property type="entry name" value="eCIS_core"/>
    <property type="match status" value="1"/>
</dbReference>
<keyword evidence="4" id="KW-1185">Reference proteome</keyword>
<reference evidence="3 4" key="1">
    <citation type="submission" date="2024-06" db="EMBL/GenBank/DDBJ databases">
        <title>The Natural Products Discovery Center: Release of the First 8490 Sequenced Strains for Exploring Actinobacteria Biosynthetic Diversity.</title>
        <authorList>
            <person name="Kalkreuter E."/>
            <person name="Kautsar S.A."/>
            <person name="Yang D."/>
            <person name="Bader C.D."/>
            <person name="Teijaro C.N."/>
            <person name="Fluegel L."/>
            <person name="Davis C.M."/>
            <person name="Simpson J.R."/>
            <person name="Lauterbach L."/>
            <person name="Steele A.D."/>
            <person name="Gui C."/>
            <person name="Meng S."/>
            <person name="Li G."/>
            <person name="Viehrig K."/>
            <person name="Ye F."/>
            <person name="Su P."/>
            <person name="Kiefer A.F."/>
            <person name="Nichols A."/>
            <person name="Cepeda A.J."/>
            <person name="Yan W."/>
            <person name="Fan B."/>
            <person name="Jiang Y."/>
            <person name="Adhikari A."/>
            <person name="Zheng C.-J."/>
            <person name="Schuster L."/>
            <person name="Cowan T.M."/>
            <person name="Smanski M.J."/>
            <person name="Chevrette M.G."/>
            <person name="De Carvalho L.P.S."/>
            <person name="Shen B."/>
        </authorList>
    </citation>
    <scope>NUCLEOTIDE SEQUENCE [LARGE SCALE GENOMIC DNA]</scope>
    <source>
        <strain evidence="3 4">NPDC045974</strain>
    </source>
</reference>
<proteinExistence type="predicted"/>
<feature type="region of interest" description="Disordered" evidence="1">
    <location>
        <begin position="1"/>
        <end position="28"/>
    </location>
</feature>
<feature type="region of interest" description="Disordered" evidence="1">
    <location>
        <begin position="200"/>
        <end position="219"/>
    </location>
</feature>
<organism evidence="3 4">
    <name type="scientific">Streptomyces narbonensis</name>
    <dbReference type="NCBI Taxonomy" id="67333"/>
    <lineage>
        <taxon>Bacteria</taxon>
        <taxon>Bacillati</taxon>
        <taxon>Actinomycetota</taxon>
        <taxon>Actinomycetes</taxon>
        <taxon>Kitasatosporales</taxon>
        <taxon>Streptomycetaceae</taxon>
        <taxon>Streptomyces</taxon>
    </lineage>
</organism>
<dbReference type="Proteomes" id="UP001551329">
    <property type="component" value="Unassembled WGS sequence"/>
</dbReference>
<feature type="domain" description="eCIS core" evidence="2">
    <location>
        <begin position="91"/>
        <end position="162"/>
    </location>
</feature>
<feature type="region of interest" description="Disordered" evidence="1">
    <location>
        <begin position="52"/>
        <end position="97"/>
    </location>
</feature>
<comment type="caution">
    <text evidence="3">The sequence shown here is derived from an EMBL/GenBank/DDBJ whole genome shotgun (WGS) entry which is preliminary data.</text>
</comment>
<feature type="compositionally biased region" description="Basic and acidic residues" evidence="1">
    <location>
        <begin position="1"/>
        <end position="15"/>
    </location>
</feature>
<dbReference type="InterPro" id="IPR025295">
    <property type="entry name" value="eCIS_core_dom"/>
</dbReference>
<evidence type="ECO:0000313" key="4">
    <source>
        <dbReference type="Proteomes" id="UP001551329"/>
    </source>
</evidence>
<dbReference type="EMBL" id="JBEZAE010000057">
    <property type="protein sequence ID" value="MEU7076062.1"/>
    <property type="molecule type" value="Genomic_DNA"/>
</dbReference>
<sequence>MAREANRSPDFDHRHQQTAARAPLAPSDALDIQRTAGNTALIQLLRQAGHPWAQEQHQHTAGCGHQQSARAGQGAVQRSAVHDVLRTSGRPLDDATRTDMEARLGADFSDVRVHDDPAARASAAEVGARAYTSGHHVVIGDGGTDQHTLAHELTHVIQQRQGPVAGTETGEGLKVSDPSDRYEREAEANATRVMRSALPEVSHAPAAAGRDRQAAGEGAVVQRVIGQDNSTAGVDHAQGEHVFNDVATLVNEFRDAARAQGADLVAWLNADGRVHGKAKRQRILAKLTAANTQLAGLNAEVATALDTHRRHHQYGTVNSGLGDDDNAGVFGLYKRDILALLQDCRPARLFLGNEAARSLAELQSARDASIVDMVALGHVRNQFGAGTVNGGWYTAAKTAMDAAFTAMFTALRNMLEIKDILAEE</sequence>
<feature type="compositionally biased region" description="Basic and acidic residues" evidence="1">
    <location>
        <begin position="177"/>
        <end position="187"/>
    </location>
</feature>
<evidence type="ECO:0000313" key="3">
    <source>
        <dbReference type="EMBL" id="MEU7076062.1"/>
    </source>
</evidence>
<feature type="compositionally biased region" description="Basic and acidic residues" evidence="1">
    <location>
        <begin position="80"/>
        <end position="97"/>
    </location>
</feature>